<dbReference type="InterPro" id="IPR005702">
    <property type="entry name" value="Wzc-like_C"/>
</dbReference>
<evidence type="ECO:0000256" key="8">
    <source>
        <dbReference type="ARBA" id="ARBA00023136"/>
    </source>
</evidence>
<evidence type="ECO:0000256" key="7">
    <source>
        <dbReference type="ARBA" id="ARBA00022989"/>
    </source>
</evidence>
<feature type="transmembrane region" description="Helical" evidence="10">
    <location>
        <begin position="175"/>
        <end position="193"/>
    </location>
</feature>
<dbReference type="Pfam" id="PF02706">
    <property type="entry name" value="Wzz"/>
    <property type="match status" value="1"/>
</dbReference>
<protein>
    <submittedName>
        <fullName evidence="12">Polysaccharide biosynthesis tyrosine autokinase</fullName>
    </submittedName>
</protein>
<evidence type="ECO:0000256" key="2">
    <source>
        <dbReference type="ARBA" id="ARBA00006683"/>
    </source>
</evidence>
<dbReference type="InterPro" id="IPR050445">
    <property type="entry name" value="Bact_polysacc_biosynth/exp"/>
</dbReference>
<evidence type="ECO:0000256" key="3">
    <source>
        <dbReference type="ARBA" id="ARBA00022475"/>
    </source>
</evidence>
<dbReference type="SUPFAM" id="SSF52540">
    <property type="entry name" value="P-loop containing nucleoside triphosphate hydrolases"/>
    <property type="match status" value="1"/>
</dbReference>
<keyword evidence="6" id="KW-0067">ATP-binding</keyword>
<name>A0ABP8E114_9MICO</name>
<feature type="transmembrane region" description="Helical" evidence="10">
    <location>
        <begin position="12"/>
        <end position="32"/>
    </location>
</feature>
<comment type="similarity">
    <text evidence="2">Belongs to the CpsC/CapA family.</text>
</comment>
<feature type="compositionally biased region" description="Low complexity" evidence="9">
    <location>
        <begin position="441"/>
        <end position="456"/>
    </location>
</feature>
<feature type="domain" description="Polysaccharide chain length determinant N-terminal" evidence="11">
    <location>
        <begin position="5"/>
        <end position="89"/>
    </location>
</feature>
<evidence type="ECO:0000259" key="11">
    <source>
        <dbReference type="Pfam" id="PF02706"/>
    </source>
</evidence>
<dbReference type="EMBL" id="BAABAU010000001">
    <property type="protein sequence ID" value="GAA4265659.1"/>
    <property type="molecule type" value="Genomic_DNA"/>
</dbReference>
<keyword evidence="5" id="KW-0547">Nucleotide-binding</keyword>
<dbReference type="InterPro" id="IPR027417">
    <property type="entry name" value="P-loop_NTPase"/>
</dbReference>
<feature type="region of interest" description="Disordered" evidence="9">
    <location>
        <begin position="430"/>
        <end position="473"/>
    </location>
</feature>
<evidence type="ECO:0000256" key="5">
    <source>
        <dbReference type="ARBA" id="ARBA00022741"/>
    </source>
</evidence>
<dbReference type="InterPro" id="IPR003856">
    <property type="entry name" value="LPS_length_determ_N"/>
</dbReference>
<keyword evidence="7 10" id="KW-1133">Transmembrane helix</keyword>
<evidence type="ECO:0000256" key="9">
    <source>
        <dbReference type="SAM" id="MobiDB-lite"/>
    </source>
</evidence>
<comment type="caution">
    <text evidence="12">The sequence shown here is derived from an EMBL/GenBank/DDBJ whole genome shotgun (WGS) entry which is preliminary data.</text>
</comment>
<keyword evidence="3" id="KW-1003">Cell membrane</keyword>
<dbReference type="Proteomes" id="UP001501594">
    <property type="component" value="Unassembled WGS sequence"/>
</dbReference>
<proteinExistence type="inferred from homology"/>
<evidence type="ECO:0000313" key="12">
    <source>
        <dbReference type="EMBL" id="GAA4265659.1"/>
    </source>
</evidence>
<organism evidence="12 13">
    <name type="scientific">Frondihabitans peucedani</name>
    <dbReference type="NCBI Taxonomy" id="598626"/>
    <lineage>
        <taxon>Bacteria</taxon>
        <taxon>Bacillati</taxon>
        <taxon>Actinomycetota</taxon>
        <taxon>Actinomycetes</taxon>
        <taxon>Micrococcales</taxon>
        <taxon>Microbacteriaceae</taxon>
        <taxon>Frondihabitans</taxon>
    </lineage>
</organism>
<evidence type="ECO:0000313" key="13">
    <source>
        <dbReference type="Proteomes" id="UP001501594"/>
    </source>
</evidence>
<evidence type="ECO:0000256" key="6">
    <source>
        <dbReference type="ARBA" id="ARBA00022840"/>
    </source>
</evidence>
<sequence>MDPKDYWKALRKSWIVLVALTLVGGIVGYGFASTLADSYKSESSLFVASSGNTSGSDLLQGSTFTQNVVQSYAELATTSSVLTPVIAELNLDTTPTKLARQIDAQVPLNTVFVNITVTDSSATRAASISNSVARSLRSVATDLAPTSSSGKAPVAISIVAPALVPQNPSGPNRHLIEISAALIGLVVGILYAIGRLLFDTRLRTVDDLQARSGVPVIGATRRGAAGQLALRDAPDSALAEDVRRISATLRFAGDGGLLRTLTLTSASRTGESSGLALDLALAVAERGARVLVIDADLRAPSLARLASVDDRAGLSDVLAESATLEEATTHWTGSVDLLTTGGGHSNPHFALGSNAMGALVREVAAAYDLVIVQTASVLDYADALTIGHLTDATAVTVRSRSTNRRQLRSALDSLENAKTPVVGLVLTDAKLGGRTRRQEQTGRSAPLPAAAPTAGPSDGAHADRSVDDGVAAR</sequence>
<evidence type="ECO:0000256" key="10">
    <source>
        <dbReference type="SAM" id="Phobius"/>
    </source>
</evidence>
<dbReference type="PANTHER" id="PTHR32309:SF13">
    <property type="entry name" value="FERRIC ENTEROBACTIN TRANSPORT PROTEIN FEPE"/>
    <property type="match status" value="1"/>
</dbReference>
<dbReference type="RefSeq" id="WP_344794206.1">
    <property type="nucleotide sequence ID" value="NZ_BAABAU010000001.1"/>
</dbReference>
<gene>
    <name evidence="12" type="ORF">GCM10022256_12710</name>
</gene>
<evidence type="ECO:0000256" key="1">
    <source>
        <dbReference type="ARBA" id="ARBA00004651"/>
    </source>
</evidence>
<reference evidence="13" key="1">
    <citation type="journal article" date="2019" name="Int. J. Syst. Evol. Microbiol.">
        <title>The Global Catalogue of Microorganisms (GCM) 10K type strain sequencing project: providing services to taxonomists for standard genome sequencing and annotation.</title>
        <authorList>
            <consortium name="The Broad Institute Genomics Platform"/>
            <consortium name="The Broad Institute Genome Sequencing Center for Infectious Disease"/>
            <person name="Wu L."/>
            <person name="Ma J."/>
        </authorList>
    </citation>
    <scope>NUCLEOTIDE SEQUENCE [LARGE SCALE GENOMIC DNA]</scope>
    <source>
        <strain evidence="13">JCM 17442</strain>
    </source>
</reference>
<keyword evidence="4 10" id="KW-0812">Transmembrane</keyword>
<comment type="subcellular location">
    <subcellularLocation>
        <location evidence="1">Cell membrane</location>
        <topology evidence="1">Multi-pass membrane protein</topology>
    </subcellularLocation>
</comment>
<keyword evidence="8 10" id="KW-0472">Membrane</keyword>
<dbReference type="CDD" id="cd05387">
    <property type="entry name" value="BY-kinase"/>
    <property type="match status" value="1"/>
</dbReference>
<accession>A0ABP8E114</accession>
<dbReference type="PANTHER" id="PTHR32309">
    <property type="entry name" value="TYROSINE-PROTEIN KINASE"/>
    <property type="match status" value="1"/>
</dbReference>
<evidence type="ECO:0000256" key="4">
    <source>
        <dbReference type="ARBA" id="ARBA00022692"/>
    </source>
</evidence>
<dbReference type="Gene3D" id="3.40.50.300">
    <property type="entry name" value="P-loop containing nucleotide triphosphate hydrolases"/>
    <property type="match status" value="1"/>
</dbReference>
<keyword evidence="13" id="KW-1185">Reference proteome</keyword>